<name>A0ACC6U3V7_9BURK</name>
<keyword evidence="2" id="KW-1185">Reference proteome</keyword>
<gene>
    <name evidence="1" type="ORF">AB4Y32_21075</name>
</gene>
<reference evidence="1" key="1">
    <citation type="submission" date="2024-07" db="EMBL/GenBank/DDBJ databases">
        <title>A survey of Mimosa microsymbionts across Brazilian biomes reveals a high diversity of Paraburkholderia nodulating endemic species, but also that Cupriavidus is common as a symbiont of widespread species.</title>
        <authorList>
            <person name="Rouws L."/>
            <person name="Barauna A."/>
            <person name="Beukes C."/>
            <person name="Rouws J.R.C."/>
            <person name="De Faria S.M."/>
            <person name="Gross E."/>
            <person name="Bueno Dos Reis Junior F."/>
            <person name="Simon M.F."/>
            <person name="Maluk M."/>
            <person name="Odee D.W."/>
            <person name="Kenicer G."/>
            <person name="Young J.P.W."/>
            <person name="Reis V.M."/>
            <person name="Zilli J."/>
            <person name="James E.K."/>
        </authorList>
    </citation>
    <scope>NUCLEOTIDE SEQUENCE</scope>
    <source>
        <strain evidence="1">EG181B</strain>
    </source>
</reference>
<evidence type="ECO:0000313" key="1">
    <source>
        <dbReference type="EMBL" id="MEX3934256.1"/>
    </source>
</evidence>
<dbReference type="EMBL" id="JBFRCH010000012">
    <property type="protein sequence ID" value="MEX3934256.1"/>
    <property type="molecule type" value="Genomic_DNA"/>
</dbReference>
<protein>
    <submittedName>
        <fullName evidence="1">Uncharacterized protein</fullName>
    </submittedName>
</protein>
<dbReference type="Proteomes" id="UP001558850">
    <property type="component" value="Unassembled WGS sequence"/>
</dbReference>
<accession>A0ACC6U3V7</accession>
<proteinExistence type="predicted"/>
<sequence length="81" mass="9421">MERAWRLRQTRFTPAGREPRETFIVYHGNEESVETRLPLADVFVRAEYHVVVVEYPRCASLCSSLRLDASANAQNEWLLPD</sequence>
<comment type="caution">
    <text evidence="1">The sequence shown here is derived from an EMBL/GenBank/DDBJ whole genome shotgun (WGS) entry which is preliminary data.</text>
</comment>
<evidence type="ECO:0000313" key="2">
    <source>
        <dbReference type="Proteomes" id="UP001558850"/>
    </source>
</evidence>
<organism evidence="1 2">
    <name type="scientific">Paraburkholderia phymatum</name>
    <dbReference type="NCBI Taxonomy" id="148447"/>
    <lineage>
        <taxon>Bacteria</taxon>
        <taxon>Pseudomonadati</taxon>
        <taxon>Pseudomonadota</taxon>
        <taxon>Betaproteobacteria</taxon>
        <taxon>Burkholderiales</taxon>
        <taxon>Burkholderiaceae</taxon>
        <taxon>Paraburkholderia</taxon>
    </lineage>
</organism>